<feature type="region of interest" description="Disordered" evidence="1">
    <location>
        <begin position="1"/>
        <end position="34"/>
    </location>
</feature>
<dbReference type="RefSeq" id="WP_189746358.1">
    <property type="nucleotide sequence ID" value="NZ_BMRL01000021.1"/>
</dbReference>
<evidence type="ECO:0000256" key="1">
    <source>
        <dbReference type="SAM" id="MobiDB-lite"/>
    </source>
</evidence>
<protein>
    <submittedName>
        <fullName evidence="2">Uncharacterized protein</fullName>
    </submittedName>
</protein>
<evidence type="ECO:0000313" key="2">
    <source>
        <dbReference type="EMBL" id="GHI68663.1"/>
    </source>
</evidence>
<gene>
    <name evidence="2" type="ORF">Snoj_25810</name>
</gene>
<accession>A0ABQ3SKJ6</accession>
<keyword evidence="3" id="KW-1185">Reference proteome</keyword>
<proteinExistence type="predicted"/>
<organism evidence="2 3">
    <name type="scientific">Streptomyces nojiriensis</name>
    <dbReference type="NCBI Taxonomy" id="66374"/>
    <lineage>
        <taxon>Bacteria</taxon>
        <taxon>Bacillati</taxon>
        <taxon>Actinomycetota</taxon>
        <taxon>Actinomycetes</taxon>
        <taxon>Kitasatosporales</taxon>
        <taxon>Streptomycetaceae</taxon>
        <taxon>Streptomyces</taxon>
    </lineage>
</organism>
<evidence type="ECO:0000313" key="3">
    <source>
        <dbReference type="Proteomes" id="UP000613974"/>
    </source>
</evidence>
<dbReference type="EMBL" id="BNEC01000003">
    <property type="protein sequence ID" value="GHI68663.1"/>
    <property type="molecule type" value="Genomic_DNA"/>
</dbReference>
<reference evidence="3" key="1">
    <citation type="submission" date="2023-07" db="EMBL/GenBank/DDBJ databases">
        <title>Whole genome shotgun sequence of Streptomyces nojiriensis NBRC 13794.</title>
        <authorList>
            <person name="Komaki H."/>
            <person name="Tamura T."/>
        </authorList>
    </citation>
    <scope>NUCLEOTIDE SEQUENCE [LARGE SCALE GENOMIC DNA]</scope>
    <source>
        <strain evidence="3">NBRC 13794</strain>
    </source>
</reference>
<comment type="caution">
    <text evidence="2">The sequence shown here is derived from an EMBL/GenBank/DDBJ whole genome shotgun (WGS) entry which is preliminary data.</text>
</comment>
<dbReference type="Proteomes" id="UP000613974">
    <property type="component" value="Unassembled WGS sequence"/>
</dbReference>
<name>A0ABQ3SKJ6_9ACTN</name>
<sequence>MGGVLGRGVVKQLPDSTEHRTGIRRANQKAHRDQLHPDQLRALAKAGIDWAQ</sequence>
<dbReference type="GeneID" id="95594933"/>